<dbReference type="GO" id="GO:0045742">
    <property type="term" value="P:positive regulation of epidermal growth factor receptor signaling pathway"/>
    <property type="evidence" value="ECO:0007669"/>
    <property type="project" value="TreeGrafter"/>
</dbReference>
<dbReference type="SUPFAM" id="SSF54236">
    <property type="entry name" value="Ubiquitin-like"/>
    <property type="match status" value="1"/>
</dbReference>
<dbReference type="OrthoDB" id="3908708at2759"/>
<dbReference type="SMART" id="SM00314">
    <property type="entry name" value="RA"/>
    <property type="match status" value="1"/>
</dbReference>
<dbReference type="InterPro" id="IPR029071">
    <property type="entry name" value="Ubiquitin-like_domsf"/>
</dbReference>
<dbReference type="GO" id="GO:0007165">
    <property type="term" value="P:signal transduction"/>
    <property type="evidence" value="ECO:0007669"/>
    <property type="project" value="InterPro"/>
</dbReference>
<evidence type="ECO:0000313" key="2">
    <source>
        <dbReference type="EMBL" id="RWS02531.1"/>
    </source>
</evidence>
<dbReference type="Pfam" id="PF00788">
    <property type="entry name" value="RA"/>
    <property type="match status" value="1"/>
</dbReference>
<sequence>MVLDDDSYPAQLQACYPHHNIKFSLMMRRGGLVKVYDSCLMSGSLYKSVLLSDHTSAEELIQLLLHCYNSKEKHTAFALYEVCPSRKYERKLHKDELPLRTQKEWPLQDLYFLQLRYNADEPLQKRKIPWTKSVDSLGKITFRLSTKEDISPTLIHSPTLKPSFNDYENYFYI</sequence>
<keyword evidence="3" id="KW-1185">Reference proteome</keyword>
<reference evidence="2 3" key="1">
    <citation type="journal article" date="2018" name="Gigascience">
        <title>Genomes of trombidid mites reveal novel predicted allergens and laterally-transferred genes associated with secondary metabolism.</title>
        <authorList>
            <person name="Dong X."/>
            <person name="Chaisiri K."/>
            <person name="Xia D."/>
            <person name="Armstrong S.D."/>
            <person name="Fang Y."/>
            <person name="Donnelly M.J."/>
            <person name="Kadowaki T."/>
            <person name="McGarry J.W."/>
            <person name="Darby A.C."/>
            <person name="Makepeace B.L."/>
        </authorList>
    </citation>
    <scope>NUCLEOTIDE SEQUENCE [LARGE SCALE GENOMIC DNA]</scope>
    <source>
        <strain evidence="2">UoL-WK</strain>
    </source>
</reference>
<protein>
    <recommendedName>
        <fullName evidence="1">Ras-associating domain-containing protein</fullName>
    </recommendedName>
</protein>
<feature type="non-terminal residue" evidence="2">
    <location>
        <position position="173"/>
    </location>
</feature>
<dbReference type="Gene3D" id="3.10.20.90">
    <property type="entry name" value="Phosphatidylinositol 3-kinase Catalytic Subunit, Chain A, domain 1"/>
    <property type="match status" value="1"/>
</dbReference>
<name>A0A3S3PJK7_9ACAR</name>
<dbReference type="STRING" id="1965070.A0A3S3PJK7"/>
<dbReference type="GO" id="GO:0045743">
    <property type="term" value="P:positive regulation of fibroblast growth factor receptor signaling pathway"/>
    <property type="evidence" value="ECO:0007669"/>
    <property type="project" value="TreeGrafter"/>
</dbReference>
<proteinExistence type="predicted"/>
<dbReference type="CDD" id="cd17043">
    <property type="entry name" value="RA"/>
    <property type="match status" value="1"/>
</dbReference>
<gene>
    <name evidence="2" type="ORF">B4U79_02128</name>
</gene>
<evidence type="ECO:0000259" key="1">
    <source>
        <dbReference type="PROSITE" id="PS50200"/>
    </source>
</evidence>
<dbReference type="PANTHER" id="PTHR21298">
    <property type="entry name" value="GH01721P"/>
    <property type="match status" value="1"/>
</dbReference>
<dbReference type="PANTHER" id="PTHR21298:SF2">
    <property type="entry name" value="GH01721P"/>
    <property type="match status" value="1"/>
</dbReference>
<organism evidence="2 3">
    <name type="scientific">Dinothrombium tinctorium</name>
    <dbReference type="NCBI Taxonomy" id="1965070"/>
    <lineage>
        <taxon>Eukaryota</taxon>
        <taxon>Metazoa</taxon>
        <taxon>Ecdysozoa</taxon>
        <taxon>Arthropoda</taxon>
        <taxon>Chelicerata</taxon>
        <taxon>Arachnida</taxon>
        <taxon>Acari</taxon>
        <taxon>Acariformes</taxon>
        <taxon>Trombidiformes</taxon>
        <taxon>Prostigmata</taxon>
        <taxon>Anystina</taxon>
        <taxon>Parasitengona</taxon>
        <taxon>Trombidioidea</taxon>
        <taxon>Trombidiidae</taxon>
        <taxon>Dinothrombium</taxon>
    </lineage>
</organism>
<dbReference type="InterPro" id="IPR000159">
    <property type="entry name" value="RA_dom"/>
</dbReference>
<feature type="domain" description="Ras-associating" evidence="1">
    <location>
        <begin position="29"/>
        <end position="120"/>
    </location>
</feature>
<dbReference type="AlphaFoldDB" id="A0A3S3PJK7"/>
<dbReference type="PROSITE" id="PS50200">
    <property type="entry name" value="RA"/>
    <property type="match status" value="1"/>
</dbReference>
<dbReference type="Proteomes" id="UP000285301">
    <property type="component" value="Unassembled WGS sequence"/>
</dbReference>
<evidence type="ECO:0000313" key="3">
    <source>
        <dbReference type="Proteomes" id="UP000285301"/>
    </source>
</evidence>
<dbReference type="EMBL" id="NCKU01007584">
    <property type="protein sequence ID" value="RWS02531.1"/>
    <property type="molecule type" value="Genomic_DNA"/>
</dbReference>
<comment type="caution">
    <text evidence="2">The sequence shown here is derived from an EMBL/GenBank/DDBJ whole genome shotgun (WGS) entry which is preliminary data.</text>
</comment>
<accession>A0A3S3PJK7</accession>